<comment type="caution">
    <text evidence="1">The sequence shown here is derived from an EMBL/GenBank/DDBJ whole genome shotgun (WGS) entry which is preliminary data.</text>
</comment>
<dbReference type="RefSeq" id="WP_191732765.1">
    <property type="nucleotide sequence ID" value="NZ_JACSPR010000002.1"/>
</dbReference>
<gene>
    <name evidence="1" type="ORF">H9627_04260</name>
</gene>
<evidence type="ECO:0000313" key="2">
    <source>
        <dbReference type="Proteomes" id="UP000650224"/>
    </source>
</evidence>
<evidence type="ECO:0000313" key="1">
    <source>
        <dbReference type="EMBL" id="MBD8029549.1"/>
    </source>
</evidence>
<name>A0A8I0HMW2_9CORY</name>
<proteinExistence type="predicted"/>
<protein>
    <submittedName>
        <fullName evidence="1">DUF3800 domain-containing protein</fullName>
    </submittedName>
</protein>
<accession>A0A8I0HMW2</accession>
<dbReference type="EMBL" id="JACSPR010000002">
    <property type="protein sequence ID" value="MBD8029549.1"/>
    <property type="molecule type" value="Genomic_DNA"/>
</dbReference>
<dbReference type="AlphaFoldDB" id="A0A8I0HMW2"/>
<dbReference type="InterPro" id="IPR024524">
    <property type="entry name" value="DUF3800"/>
</dbReference>
<organism evidence="1 2">
    <name type="scientific">Corynebacterium gallinarum</name>
    <dbReference type="NCBI Taxonomy" id="2762214"/>
    <lineage>
        <taxon>Bacteria</taxon>
        <taxon>Bacillati</taxon>
        <taxon>Actinomycetota</taxon>
        <taxon>Actinomycetes</taxon>
        <taxon>Mycobacteriales</taxon>
        <taxon>Corynebacteriaceae</taxon>
        <taxon>Corynebacterium</taxon>
    </lineage>
</organism>
<dbReference type="Pfam" id="PF12686">
    <property type="entry name" value="DUF3800"/>
    <property type="match status" value="1"/>
</dbReference>
<sequence length="300" mass="34114">MLLAYIDEIGQPGAYISPDHKKYSQSPAFGYAGFVIPAESAREFGSRFTQEKRTLYASEFERAGRPGGWEVKGANLLYAKVAEERPQNLRVLGSLIRQLRNFGGELFYYADEKPIGSPKETNLGAEEIIEREASAMRETLNRLARYAHSNQQQILVMADQINEKSRQQRLPVMYQHILGRAAAHEDMRKIVEPPMHIDSELSSNIQFADWVASLVGRAIDYQLVQSSRYQWVTENSSLGSTFGAFTYESKLRFCNRQLPDLNHSAILKRDRVLYPQPVGHLIGESQKAKLERVRRATFGN</sequence>
<reference evidence="1 2" key="1">
    <citation type="submission" date="2020-08" db="EMBL/GenBank/DDBJ databases">
        <title>A Genomic Blueprint of the Chicken Gut Microbiome.</title>
        <authorList>
            <person name="Gilroy R."/>
            <person name="Ravi A."/>
            <person name="Getino M."/>
            <person name="Pursley I."/>
            <person name="Horton D.L."/>
            <person name="Alikhan N.-F."/>
            <person name="Baker D."/>
            <person name="Gharbi K."/>
            <person name="Hall N."/>
            <person name="Watson M."/>
            <person name="Adriaenssens E.M."/>
            <person name="Foster-Nyarko E."/>
            <person name="Jarju S."/>
            <person name="Secka A."/>
            <person name="Antonio M."/>
            <person name="Oren A."/>
            <person name="Chaudhuri R."/>
            <person name="La Ragione R.M."/>
            <person name="Hildebrand F."/>
            <person name="Pallen M.J."/>
        </authorList>
    </citation>
    <scope>NUCLEOTIDE SEQUENCE [LARGE SCALE GENOMIC DNA]</scope>
    <source>
        <strain evidence="1 2">Sa1YVA5</strain>
    </source>
</reference>
<keyword evidence="2" id="KW-1185">Reference proteome</keyword>
<dbReference type="Proteomes" id="UP000650224">
    <property type="component" value="Unassembled WGS sequence"/>
</dbReference>